<dbReference type="InterPro" id="IPR002035">
    <property type="entry name" value="VWF_A"/>
</dbReference>
<keyword evidence="1" id="KW-0802">TPR repeat</keyword>
<dbReference type="InterPro" id="IPR050768">
    <property type="entry name" value="UPF0353/GerABKA_families"/>
</dbReference>
<keyword evidence="3" id="KW-1133">Transmembrane helix</keyword>
<dbReference type="PROSITE" id="PS50005">
    <property type="entry name" value="TPR"/>
    <property type="match status" value="1"/>
</dbReference>
<comment type="caution">
    <text evidence="5">The sequence shown here is derived from an EMBL/GenBank/DDBJ whole genome shotgun (WGS) entry which is preliminary data.</text>
</comment>
<dbReference type="EMBL" id="JBHRTS010000007">
    <property type="protein sequence ID" value="MFC3195229.1"/>
    <property type="molecule type" value="Genomic_DNA"/>
</dbReference>
<dbReference type="Proteomes" id="UP001595533">
    <property type="component" value="Unassembled WGS sequence"/>
</dbReference>
<dbReference type="InterPro" id="IPR019734">
    <property type="entry name" value="TPR_rpt"/>
</dbReference>
<keyword evidence="6" id="KW-1185">Reference proteome</keyword>
<dbReference type="RefSeq" id="WP_077411664.1">
    <property type="nucleotide sequence ID" value="NZ_JBHRTS010000007.1"/>
</dbReference>
<dbReference type="SMART" id="SM00327">
    <property type="entry name" value="VWA"/>
    <property type="match status" value="1"/>
</dbReference>
<dbReference type="SUPFAM" id="SSF53300">
    <property type="entry name" value="vWA-like"/>
    <property type="match status" value="1"/>
</dbReference>
<dbReference type="SUPFAM" id="SSF48452">
    <property type="entry name" value="TPR-like"/>
    <property type="match status" value="1"/>
</dbReference>
<evidence type="ECO:0000313" key="5">
    <source>
        <dbReference type="EMBL" id="MFC3195229.1"/>
    </source>
</evidence>
<feature type="compositionally biased region" description="Low complexity" evidence="2">
    <location>
        <begin position="453"/>
        <end position="472"/>
    </location>
</feature>
<feature type="compositionally biased region" description="Low complexity" evidence="2">
    <location>
        <begin position="482"/>
        <end position="508"/>
    </location>
</feature>
<dbReference type="Gene3D" id="3.40.50.410">
    <property type="entry name" value="von Willebrand factor, type A domain"/>
    <property type="match status" value="1"/>
</dbReference>
<feature type="repeat" description="TPR" evidence="1">
    <location>
        <begin position="405"/>
        <end position="438"/>
    </location>
</feature>
<organism evidence="5 6">
    <name type="scientific">Marinicella sediminis</name>
    <dbReference type="NCBI Taxonomy" id="1792834"/>
    <lineage>
        <taxon>Bacteria</taxon>
        <taxon>Pseudomonadati</taxon>
        <taxon>Pseudomonadota</taxon>
        <taxon>Gammaproteobacteria</taxon>
        <taxon>Lysobacterales</taxon>
        <taxon>Marinicellaceae</taxon>
        <taxon>Marinicella</taxon>
    </lineage>
</organism>
<feature type="region of interest" description="Disordered" evidence="2">
    <location>
        <begin position="577"/>
        <end position="596"/>
    </location>
</feature>
<protein>
    <submittedName>
        <fullName evidence="5">VWA domain-containing protein</fullName>
    </submittedName>
</protein>
<dbReference type="InterPro" id="IPR036465">
    <property type="entry name" value="vWFA_dom_sf"/>
</dbReference>
<dbReference type="PROSITE" id="PS50293">
    <property type="entry name" value="TPR_REGION"/>
    <property type="match status" value="1"/>
</dbReference>
<feature type="compositionally biased region" description="Acidic residues" evidence="2">
    <location>
        <begin position="509"/>
        <end position="520"/>
    </location>
</feature>
<proteinExistence type="predicted"/>
<sequence length="596" mass="67234">MMAEWAWAEFHFLRPWWLALLLPSWILLKMWLHNTTREDGWQQSCDPELLQAMQIQSATKSTRWTRLYWPVVTLMVLALAGPAIRQVPLPMLKNQSALIIALDVSKSMLSDDLKPSRLQRAKFKIQDLLEGRQDGQTALVVYSGDAFVVTPLTDDTATITALLDVIDPGIMPASGTNTVAALDKAEELLKQSGITKGQVLLVTDQIEMFKTEGRIAELQTAGITTHVLAVGTAEGAPIPTAQGFLKDLRGKIVIPQVNYNELQQAAKVGQGQFSVLTNSINEDTLYDTDAEQGDETNEEETAGTNFIDDGPWLAVLIIPMLALLYRRGLLMVLCLGFMLNTPEVHAWSWDDLWLNEDQQAFRQLEKSPEQAYAQAQSTDLKAAAAYKKGDYKTATQLYPEQGQTLADHYNRGNALAQAGELEDAIDSYNQALTFDPEDADTLYNKQIVEQALEQQQQQQQQQQNQDQQNQDSESSESEEQQSQEQQQSSEQEQQEQQQQAQKDQQSEASEGDSESPEESADQQQQTAEQSNEQPAEEIELTPEEMALDAEEKQAMEQWLRRIKDDPGGLLRRKFLYQYHKRNQDGESYDNQTTEDW</sequence>
<dbReference type="PANTHER" id="PTHR22550">
    <property type="entry name" value="SPORE GERMINATION PROTEIN"/>
    <property type="match status" value="1"/>
</dbReference>
<feature type="compositionally biased region" description="Low complexity" evidence="2">
    <location>
        <begin position="521"/>
        <end position="533"/>
    </location>
</feature>
<evidence type="ECO:0000256" key="2">
    <source>
        <dbReference type="SAM" id="MobiDB-lite"/>
    </source>
</evidence>
<dbReference type="Pfam" id="PF13519">
    <property type="entry name" value="VWA_2"/>
    <property type="match status" value="1"/>
</dbReference>
<feature type="transmembrane region" description="Helical" evidence="3">
    <location>
        <begin position="67"/>
        <end position="84"/>
    </location>
</feature>
<dbReference type="PANTHER" id="PTHR22550:SF14">
    <property type="entry name" value="VWFA DOMAIN-CONTAINING PROTEIN"/>
    <property type="match status" value="1"/>
</dbReference>
<dbReference type="PROSITE" id="PS50234">
    <property type="entry name" value="VWFA"/>
    <property type="match status" value="1"/>
</dbReference>
<keyword evidence="3" id="KW-0472">Membrane</keyword>
<dbReference type="Gene3D" id="1.25.40.10">
    <property type="entry name" value="Tetratricopeptide repeat domain"/>
    <property type="match status" value="1"/>
</dbReference>
<evidence type="ECO:0000256" key="3">
    <source>
        <dbReference type="SAM" id="Phobius"/>
    </source>
</evidence>
<reference evidence="6" key="1">
    <citation type="journal article" date="2019" name="Int. J. Syst. Evol. Microbiol.">
        <title>The Global Catalogue of Microorganisms (GCM) 10K type strain sequencing project: providing services to taxonomists for standard genome sequencing and annotation.</title>
        <authorList>
            <consortium name="The Broad Institute Genomics Platform"/>
            <consortium name="The Broad Institute Genome Sequencing Center for Infectious Disease"/>
            <person name="Wu L."/>
            <person name="Ma J."/>
        </authorList>
    </citation>
    <scope>NUCLEOTIDE SEQUENCE [LARGE SCALE GENOMIC DNA]</scope>
    <source>
        <strain evidence="6">KCTC 42953</strain>
    </source>
</reference>
<gene>
    <name evidence="5" type="ORF">ACFODZ_13330</name>
</gene>
<dbReference type="InterPro" id="IPR011990">
    <property type="entry name" value="TPR-like_helical_dom_sf"/>
</dbReference>
<keyword evidence="3" id="KW-0812">Transmembrane</keyword>
<evidence type="ECO:0000313" key="6">
    <source>
        <dbReference type="Proteomes" id="UP001595533"/>
    </source>
</evidence>
<feature type="transmembrane region" description="Helical" evidence="3">
    <location>
        <begin position="12"/>
        <end position="32"/>
    </location>
</feature>
<evidence type="ECO:0000256" key="1">
    <source>
        <dbReference type="PROSITE-ProRule" id="PRU00339"/>
    </source>
</evidence>
<feature type="region of interest" description="Disordered" evidence="2">
    <location>
        <begin position="453"/>
        <end position="554"/>
    </location>
</feature>
<dbReference type="Pfam" id="PF13414">
    <property type="entry name" value="TPR_11"/>
    <property type="match status" value="1"/>
</dbReference>
<name>A0ABV7JAS7_9GAMM</name>
<accession>A0ABV7JAS7</accession>
<evidence type="ECO:0000259" key="4">
    <source>
        <dbReference type="PROSITE" id="PS50234"/>
    </source>
</evidence>
<feature type="compositionally biased region" description="Acidic residues" evidence="2">
    <location>
        <begin position="534"/>
        <end position="548"/>
    </location>
</feature>
<dbReference type="SMART" id="SM00028">
    <property type="entry name" value="TPR"/>
    <property type="match status" value="1"/>
</dbReference>
<feature type="domain" description="VWFA" evidence="4">
    <location>
        <begin position="97"/>
        <end position="280"/>
    </location>
</feature>